<feature type="transmembrane region" description="Helical" evidence="6">
    <location>
        <begin position="298"/>
        <end position="321"/>
    </location>
</feature>
<feature type="transmembrane region" description="Helical" evidence="6">
    <location>
        <begin position="157"/>
        <end position="176"/>
    </location>
</feature>
<dbReference type="Pfam" id="PF03706">
    <property type="entry name" value="LPG_synthase_TM"/>
    <property type="match status" value="1"/>
</dbReference>
<reference evidence="7" key="1">
    <citation type="submission" date="2020-02" db="EMBL/GenBank/DDBJ databases">
        <authorList>
            <person name="Meier V. D."/>
        </authorList>
    </citation>
    <scope>NUCLEOTIDE SEQUENCE</scope>
    <source>
        <strain evidence="7">AVDCRST_MAG51</strain>
    </source>
</reference>
<name>A0A6J4QD09_9BURK</name>
<keyword evidence="2" id="KW-1003">Cell membrane</keyword>
<feature type="transmembrane region" description="Helical" evidence="6">
    <location>
        <begin position="38"/>
        <end position="56"/>
    </location>
</feature>
<gene>
    <name evidence="7" type="ORF">AVDCRST_MAG51-3313</name>
</gene>
<evidence type="ECO:0000256" key="4">
    <source>
        <dbReference type="ARBA" id="ARBA00022989"/>
    </source>
</evidence>
<organism evidence="7">
    <name type="scientific">uncultured Ramlibacter sp</name>
    <dbReference type="NCBI Taxonomy" id="260755"/>
    <lineage>
        <taxon>Bacteria</taxon>
        <taxon>Pseudomonadati</taxon>
        <taxon>Pseudomonadota</taxon>
        <taxon>Betaproteobacteria</taxon>
        <taxon>Burkholderiales</taxon>
        <taxon>Comamonadaceae</taxon>
        <taxon>Ramlibacter</taxon>
        <taxon>environmental samples</taxon>
    </lineage>
</organism>
<evidence type="ECO:0000256" key="1">
    <source>
        <dbReference type="ARBA" id="ARBA00004651"/>
    </source>
</evidence>
<protein>
    <recommendedName>
        <fullName evidence="8">Dolichol-P-glucose synthetase homolog</fullName>
    </recommendedName>
</protein>
<evidence type="ECO:0000256" key="6">
    <source>
        <dbReference type="SAM" id="Phobius"/>
    </source>
</evidence>
<keyword evidence="5 6" id="KW-0472">Membrane</keyword>
<dbReference type="GO" id="GO:0005886">
    <property type="term" value="C:plasma membrane"/>
    <property type="evidence" value="ECO:0007669"/>
    <property type="project" value="UniProtKB-SubCell"/>
</dbReference>
<keyword evidence="4 6" id="KW-1133">Transmembrane helix</keyword>
<evidence type="ECO:0000313" key="7">
    <source>
        <dbReference type="EMBL" id="CAA9441374.1"/>
    </source>
</evidence>
<dbReference type="AlphaFoldDB" id="A0A6J4QD09"/>
<feature type="transmembrane region" description="Helical" evidence="6">
    <location>
        <begin position="243"/>
        <end position="261"/>
    </location>
</feature>
<dbReference type="PANTHER" id="PTHR39087:SF2">
    <property type="entry name" value="UPF0104 MEMBRANE PROTEIN MJ1595"/>
    <property type="match status" value="1"/>
</dbReference>
<sequence length="331" mass="34437">MTSARLKLLLSLAVSLLALYLLLTGVDRGALVRAWSQVTGSGVLVALVLLAAGYLLRIVRWWWMLVAFEPRLRVRDCATPFLASIALNNVLPLRAGDAVRAFAFTRQLGLPAATVLGSVLLERLLDLSMLLAIFFIGAAALPAGVLPDGMAEGARAVAFAALAALVGLALLGPALAKRLAAAPPADGRPWRVAVRRISTELLASFALLRSARRAALLLPLTALIWLLEGAVFATVAADLASGAPALAGWFAMATGTLATLLPSTPGYVGTFDYFTMLGLSAFGADRAVATAFSLSVHAILWLPITVVGLALLALHGGIGAFRPSTKNGALT</sequence>
<dbReference type="InterPro" id="IPR022791">
    <property type="entry name" value="L-PG_synthase/AglD"/>
</dbReference>
<accession>A0A6J4QD09</accession>
<evidence type="ECO:0000256" key="2">
    <source>
        <dbReference type="ARBA" id="ARBA00022475"/>
    </source>
</evidence>
<feature type="transmembrane region" description="Helical" evidence="6">
    <location>
        <begin position="124"/>
        <end position="145"/>
    </location>
</feature>
<feature type="transmembrane region" description="Helical" evidence="6">
    <location>
        <begin position="214"/>
        <end position="237"/>
    </location>
</feature>
<keyword evidence="3 6" id="KW-0812">Transmembrane</keyword>
<dbReference type="PANTHER" id="PTHR39087">
    <property type="entry name" value="UPF0104 MEMBRANE PROTEIN MJ1595"/>
    <property type="match status" value="1"/>
</dbReference>
<comment type="subcellular location">
    <subcellularLocation>
        <location evidence="1">Cell membrane</location>
        <topology evidence="1">Multi-pass membrane protein</topology>
    </subcellularLocation>
</comment>
<dbReference type="EMBL" id="CADCUX010000716">
    <property type="protein sequence ID" value="CAA9441374.1"/>
    <property type="molecule type" value="Genomic_DNA"/>
</dbReference>
<evidence type="ECO:0000256" key="5">
    <source>
        <dbReference type="ARBA" id="ARBA00023136"/>
    </source>
</evidence>
<evidence type="ECO:0008006" key="8">
    <source>
        <dbReference type="Google" id="ProtNLM"/>
    </source>
</evidence>
<proteinExistence type="predicted"/>
<evidence type="ECO:0000256" key="3">
    <source>
        <dbReference type="ARBA" id="ARBA00022692"/>
    </source>
</evidence>